<dbReference type="EMBL" id="SWLB01000005">
    <property type="protein sequence ID" value="KAF3338379.1"/>
    <property type="molecule type" value="Genomic_DNA"/>
</dbReference>
<dbReference type="PANTHER" id="PTHR33735:SF2">
    <property type="entry name" value="OS09G0468900 PROTEIN"/>
    <property type="match status" value="1"/>
</dbReference>
<evidence type="ECO:0000313" key="2">
    <source>
        <dbReference type="EMBL" id="KAF3338379.1"/>
    </source>
</evidence>
<name>A0A833RBH3_9POAL</name>
<proteinExistence type="predicted"/>
<accession>A0A833RBH3</accession>
<dbReference type="PANTHER" id="PTHR33735">
    <property type="entry name" value="EXPRESSED PROTEIN"/>
    <property type="match status" value="1"/>
</dbReference>
<feature type="region of interest" description="Disordered" evidence="1">
    <location>
        <begin position="201"/>
        <end position="222"/>
    </location>
</feature>
<evidence type="ECO:0000256" key="1">
    <source>
        <dbReference type="SAM" id="MobiDB-lite"/>
    </source>
</evidence>
<reference evidence="2" key="1">
    <citation type="submission" date="2020-01" db="EMBL/GenBank/DDBJ databases">
        <title>Genome sequence of Kobresia littledalei, the first chromosome-level genome in the family Cyperaceae.</title>
        <authorList>
            <person name="Qu G."/>
        </authorList>
    </citation>
    <scope>NUCLEOTIDE SEQUENCE</scope>
    <source>
        <strain evidence="2">C.B.Clarke</strain>
        <tissue evidence="2">Leaf</tissue>
    </source>
</reference>
<dbReference type="OrthoDB" id="783687at2759"/>
<organism evidence="2 3">
    <name type="scientific">Carex littledalei</name>
    <dbReference type="NCBI Taxonomy" id="544730"/>
    <lineage>
        <taxon>Eukaryota</taxon>
        <taxon>Viridiplantae</taxon>
        <taxon>Streptophyta</taxon>
        <taxon>Embryophyta</taxon>
        <taxon>Tracheophyta</taxon>
        <taxon>Spermatophyta</taxon>
        <taxon>Magnoliopsida</taxon>
        <taxon>Liliopsida</taxon>
        <taxon>Poales</taxon>
        <taxon>Cyperaceae</taxon>
        <taxon>Cyperoideae</taxon>
        <taxon>Cariceae</taxon>
        <taxon>Carex</taxon>
        <taxon>Carex subgen. Euthyceras</taxon>
    </lineage>
</organism>
<keyword evidence="3" id="KW-1185">Reference proteome</keyword>
<dbReference type="AlphaFoldDB" id="A0A833RBH3"/>
<evidence type="ECO:0000313" key="3">
    <source>
        <dbReference type="Proteomes" id="UP000623129"/>
    </source>
</evidence>
<feature type="region of interest" description="Disordered" evidence="1">
    <location>
        <begin position="59"/>
        <end position="79"/>
    </location>
</feature>
<protein>
    <submittedName>
        <fullName evidence="2">Uncharacterized protein</fullName>
    </submittedName>
</protein>
<dbReference type="Proteomes" id="UP000623129">
    <property type="component" value="Unassembled WGS sequence"/>
</dbReference>
<sequence>MATMARSILAPKPQPLSATSNRRFQIALSPLKIARSTSTTTLQRGGLVLVSVATEASSKDPAASSANKGDAKINESNPPTIVNSSGLSIQFPDIPSTWSTLLIGAAVFLSASIYRRIKRVEEGVEKVEEAAETTVGALDKATVEAEQIAAELAKTSSNGKIKDGIIERIERDAEKAEGILHKVEHITDEVEKMLGPIVERAEDKMKKGKKENHNYEDHNRDI</sequence>
<gene>
    <name evidence="2" type="ORF">FCM35_KLT17216</name>
</gene>
<comment type="caution">
    <text evidence="2">The sequence shown here is derived from an EMBL/GenBank/DDBJ whole genome shotgun (WGS) entry which is preliminary data.</text>
</comment>